<gene>
    <name evidence="1" type="ORF">SPARVUS_LOCUS11591743</name>
</gene>
<keyword evidence="2" id="KW-1185">Reference proteome</keyword>
<comment type="caution">
    <text evidence="1">The sequence shown here is derived from an EMBL/GenBank/DDBJ whole genome shotgun (WGS) entry which is preliminary data.</text>
</comment>
<name>A0ABN9F9B8_9NEOB</name>
<sequence length="108" mass="12235">LNPQQYTQSVYAVKHACYTHCGTKGVNPLHCVKSLFDPVFSAPALVQMSMSYLLIRQTEPAALMHMLSLVCIARDVFFFFWESACDQYRANQHCPDRGQGFCILLEAD</sequence>
<evidence type="ECO:0000313" key="2">
    <source>
        <dbReference type="Proteomes" id="UP001162483"/>
    </source>
</evidence>
<proteinExistence type="predicted"/>
<protein>
    <submittedName>
        <fullName evidence="1">Uncharacterized protein</fullName>
    </submittedName>
</protein>
<dbReference type="EMBL" id="CATNWA010016557">
    <property type="protein sequence ID" value="CAI9593630.1"/>
    <property type="molecule type" value="Genomic_DNA"/>
</dbReference>
<evidence type="ECO:0000313" key="1">
    <source>
        <dbReference type="EMBL" id="CAI9593630.1"/>
    </source>
</evidence>
<organism evidence="1 2">
    <name type="scientific">Staurois parvus</name>
    <dbReference type="NCBI Taxonomy" id="386267"/>
    <lineage>
        <taxon>Eukaryota</taxon>
        <taxon>Metazoa</taxon>
        <taxon>Chordata</taxon>
        <taxon>Craniata</taxon>
        <taxon>Vertebrata</taxon>
        <taxon>Euteleostomi</taxon>
        <taxon>Amphibia</taxon>
        <taxon>Batrachia</taxon>
        <taxon>Anura</taxon>
        <taxon>Neobatrachia</taxon>
        <taxon>Ranoidea</taxon>
        <taxon>Ranidae</taxon>
        <taxon>Staurois</taxon>
    </lineage>
</organism>
<feature type="non-terminal residue" evidence="1">
    <location>
        <position position="1"/>
    </location>
</feature>
<reference evidence="1" key="1">
    <citation type="submission" date="2023-05" db="EMBL/GenBank/DDBJ databases">
        <authorList>
            <person name="Stuckert A."/>
        </authorList>
    </citation>
    <scope>NUCLEOTIDE SEQUENCE</scope>
</reference>
<dbReference type="Proteomes" id="UP001162483">
    <property type="component" value="Unassembled WGS sequence"/>
</dbReference>
<accession>A0ABN9F9B8</accession>